<dbReference type="Proteomes" id="UP000694888">
    <property type="component" value="Unplaced"/>
</dbReference>
<keyword evidence="3 6" id="KW-1133">Transmembrane helix</keyword>
<feature type="transmembrane region" description="Helical" evidence="6">
    <location>
        <begin position="49"/>
        <end position="71"/>
    </location>
</feature>
<feature type="transmembrane region" description="Helical" evidence="6">
    <location>
        <begin position="209"/>
        <end position="232"/>
    </location>
</feature>
<dbReference type="GeneID" id="101851801"/>
<feature type="transmembrane region" description="Helical" evidence="6">
    <location>
        <begin position="83"/>
        <end position="101"/>
    </location>
</feature>
<sequence length="625" mass="69537">MECGCILRRWRKWIRLVVVVVYVVLLVIALPLCIWELERKGAPDHVQAWFIAGLFVMLALPISFWGILQHVINYTTPRLQRHIIRILWMVPIYAMNAWFALRFPAAAIYLDTLRECYEAYVIYNFMAYLMSFLNHEYPHLDIQVENKPPVKHVFPLCCLPPCHNSPKFIQRCKHGVLQYTVVRPAMTVIALICEMFGKYEEGELNFTNGWSYIAVINNMSQILAMYCLILFYKAFKEELQPLKPVPKFLCVKAVVFLSFWQALLIAILTETGAIPKNGTWVFYKDEKEVSTGLQDFLICIEMFLAAVAHYFSFSHKPFVNLAAEQQDCLRSFLSMWDVRDVTEDVVEHARYIGRGMHKTLSRGKRMGDASDGERTPLLINGEGPPSASGSSLDRQVSVQNQQMKLPPSPAVILDTDGTSIGGDSLTASGRHFDSFVNKSTTSSMNNYADFETSGELFGPASDNKSLSSSISLQAYDSANEDGGVESRAHVIASTVNANQTGASALDEKDFRFMSSESSVEKRDQDDVFEHLDVTEEDSGGAQRNSDADEKFSKGDGGISLFTGDGGAGERGHVGEGEDSGKPIVSPDPESEVPDMVDSNVQLKERTDQSLVAGNTHTGIDGAPVA</sequence>
<evidence type="ECO:0000256" key="1">
    <source>
        <dbReference type="ARBA" id="ARBA00004141"/>
    </source>
</evidence>
<evidence type="ECO:0000256" key="3">
    <source>
        <dbReference type="ARBA" id="ARBA00022989"/>
    </source>
</evidence>
<dbReference type="InterPro" id="IPR005178">
    <property type="entry name" value="Ostalpha/TMEM184C"/>
</dbReference>
<reference evidence="8" key="1">
    <citation type="submission" date="2025-08" db="UniProtKB">
        <authorList>
            <consortium name="RefSeq"/>
        </authorList>
    </citation>
    <scope>IDENTIFICATION</scope>
</reference>
<name>A0ABM0JMS1_APLCA</name>
<evidence type="ECO:0000256" key="5">
    <source>
        <dbReference type="SAM" id="MobiDB-lite"/>
    </source>
</evidence>
<evidence type="ECO:0000256" key="2">
    <source>
        <dbReference type="ARBA" id="ARBA00022692"/>
    </source>
</evidence>
<accession>A0ABM0JMS1</accession>
<feature type="compositionally biased region" description="Polar residues" evidence="5">
    <location>
        <begin position="608"/>
        <end position="617"/>
    </location>
</feature>
<feature type="transmembrane region" description="Helical" evidence="6">
    <location>
        <begin position="16"/>
        <end position="37"/>
    </location>
</feature>
<comment type="subcellular location">
    <subcellularLocation>
        <location evidence="1">Membrane</location>
        <topology evidence="1">Multi-pass membrane protein</topology>
    </subcellularLocation>
</comment>
<organism evidence="7 8">
    <name type="scientific">Aplysia californica</name>
    <name type="common">California sea hare</name>
    <dbReference type="NCBI Taxonomy" id="6500"/>
    <lineage>
        <taxon>Eukaryota</taxon>
        <taxon>Metazoa</taxon>
        <taxon>Spiralia</taxon>
        <taxon>Lophotrochozoa</taxon>
        <taxon>Mollusca</taxon>
        <taxon>Gastropoda</taxon>
        <taxon>Heterobranchia</taxon>
        <taxon>Euthyneura</taxon>
        <taxon>Tectipleura</taxon>
        <taxon>Aplysiida</taxon>
        <taxon>Aplysioidea</taxon>
        <taxon>Aplysiidae</taxon>
        <taxon>Aplysia</taxon>
    </lineage>
</organism>
<dbReference type="SMART" id="SM01417">
    <property type="entry name" value="Solute_trans_a"/>
    <property type="match status" value="1"/>
</dbReference>
<keyword evidence="2 6" id="KW-0812">Transmembrane</keyword>
<keyword evidence="4 6" id="KW-0472">Membrane</keyword>
<feature type="region of interest" description="Disordered" evidence="5">
    <location>
        <begin position="362"/>
        <end position="394"/>
    </location>
</feature>
<feature type="compositionally biased region" description="Basic and acidic residues" evidence="5">
    <location>
        <begin position="365"/>
        <end position="374"/>
    </location>
</feature>
<dbReference type="PANTHER" id="PTHR23423">
    <property type="entry name" value="ORGANIC SOLUTE TRANSPORTER-RELATED"/>
    <property type="match status" value="1"/>
</dbReference>
<feature type="region of interest" description="Disordered" evidence="5">
    <location>
        <begin position="533"/>
        <end position="625"/>
    </location>
</feature>
<feature type="compositionally biased region" description="Basic and acidic residues" evidence="5">
    <location>
        <begin position="567"/>
        <end position="580"/>
    </location>
</feature>
<evidence type="ECO:0000313" key="7">
    <source>
        <dbReference type="Proteomes" id="UP000694888"/>
    </source>
</evidence>
<dbReference type="RefSeq" id="XP_005097346.1">
    <property type="nucleotide sequence ID" value="XM_005097289.3"/>
</dbReference>
<evidence type="ECO:0000313" key="8">
    <source>
        <dbReference type="RefSeq" id="XP_005097346.1"/>
    </source>
</evidence>
<keyword evidence="7" id="KW-1185">Reference proteome</keyword>
<protein>
    <submittedName>
        <fullName evidence="8">Transmembrane protein 184C</fullName>
    </submittedName>
</protein>
<evidence type="ECO:0000256" key="4">
    <source>
        <dbReference type="ARBA" id="ARBA00023136"/>
    </source>
</evidence>
<evidence type="ECO:0000256" key="6">
    <source>
        <dbReference type="SAM" id="Phobius"/>
    </source>
</evidence>
<feature type="transmembrane region" description="Helical" evidence="6">
    <location>
        <begin position="253"/>
        <end position="273"/>
    </location>
</feature>
<dbReference type="Pfam" id="PF03619">
    <property type="entry name" value="Solute_trans_a"/>
    <property type="match status" value="1"/>
</dbReference>
<proteinExistence type="predicted"/>
<gene>
    <name evidence="8" type="primary">LOC101851801</name>
</gene>